<feature type="domain" description="SANT" evidence="2">
    <location>
        <begin position="560"/>
        <end position="605"/>
    </location>
</feature>
<evidence type="ECO:0000313" key="3">
    <source>
        <dbReference type="EMBL" id="MBA0776031.1"/>
    </source>
</evidence>
<dbReference type="Pfam" id="PF00249">
    <property type="entry name" value="Myb_DNA-binding"/>
    <property type="match status" value="1"/>
</dbReference>
<dbReference type="SMART" id="SM00717">
    <property type="entry name" value="SANT"/>
    <property type="match status" value="2"/>
</dbReference>
<dbReference type="PROSITE" id="PS51293">
    <property type="entry name" value="SANT"/>
    <property type="match status" value="2"/>
</dbReference>
<protein>
    <recommendedName>
        <fullName evidence="2">SANT domain-containing protein</fullName>
    </recommendedName>
</protein>
<evidence type="ECO:0000256" key="1">
    <source>
        <dbReference type="SAM" id="MobiDB-lite"/>
    </source>
</evidence>
<dbReference type="Gene3D" id="1.20.58.1880">
    <property type="match status" value="1"/>
</dbReference>
<evidence type="ECO:0000313" key="4">
    <source>
        <dbReference type="Proteomes" id="UP000593568"/>
    </source>
</evidence>
<feature type="compositionally biased region" description="Low complexity" evidence="1">
    <location>
        <begin position="119"/>
        <end position="136"/>
    </location>
</feature>
<dbReference type="Gene3D" id="1.10.10.60">
    <property type="entry name" value="Homeodomain-like"/>
    <property type="match status" value="1"/>
</dbReference>
<accession>A0A7J9ET35</accession>
<dbReference type="SUPFAM" id="SSF46689">
    <property type="entry name" value="Homeodomain-like"/>
    <property type="match status" value="2"/>
</dbReference>
<comment type="caution">
    <text evidence="3">The sequence shown here is derived from an EMBL/GenBank/DDBJ whole genome shotgun (WGS) entry which is preliminary data.</text>
</comment>
<dbReference type="InterPro" id="IPR017884">
    <property type="entry name" value="SANT_dom"/>
</dbReference>
<gene>
    <name evidence="3" type="ORF">Gotri_011091</name>
</gene>
<keyword evidence="4" id="KW-1185">Reference proteome</keyword>
<reference evidence="3 4" key="1">
    <citation type="journal article" date="2019" name="Genome Biol. Evol.">
        <title>Insights into the evolution of the New World diploid cottons (Gossypium, subgenus Houzingenia) based on genome sequencing.</title>
        <authorList>
            <person name="Grover C.E."/>
            <person name="Arick M.A. 2nd"/>
            <person name="Thrash A."/>
            <person name="Conover J.L."/>
            <person name="Sanders W.S."/>
            <person name="Peterson D.G."/>
            <person name="Frelichowski J.E."/>
            <person name="Scheffler J.A."/>
            <person name="Scheffler B.E."/>
            <person name="Wendel J.F."/>
        </authorList>
    </citation>
    <scope>NUCLEOTIDE SEQUENCE [LARGE SCALE GENOMIC DNA]</scope>
    <source>
        <strain evidence="3">8</strain>
        <tissue evidence="3">Leaf</tissue>
    </source>
</reference>
<dbReference type="PANTHER" id="PTHR47340:SF1">
    <property type="entry name" value="DUPLICATED HOMEODOMAIN-LIKE SUPERFAMILY PROTEIN"/>
    <property type="match status" value="1"/>
</dbReference>
<sequence>MPSHSGDKILEQLQKDLHDNKTSGVNGLGTGQRCERGNSVGSINWKPLKWSCSRSLSSWGSGFSHSSSSKSLGAACVISAAPSGETTPRKKPCLGWGQGLAKYEKKKVECPDKSMNRVEATTSAGSTESSNSMSSNLADKSPRVLGFSDCSSSATPSSVDCGSSPGVEDKSFFQAANFDNDISNVCSSPSLRSQNHPGGSAFSFEKLDTNSVIHLGSSLIDLLQSDDPSTVILCQLPATSSSLPDEENGKTCEEQKIVSVMVHQPTSLKIDNCGNVLREKLPLCNGVLEEVNADVKDGDIDDNLDTSQLTTMEEVVLVTASSNEGSCTPISAEGSMVKKIDDNAHVPGSLNYDAGRENIVYVEILTPYKELANGACKVFNNRLPKDRYRNEISEIHNAASCQTDSSIRKRIAMQKQYLRFKERSLSLKFKAFHHAWNEDMRLMSVRKRHAKSQKKYEFSLCSTDGGYQKHCSSILSHSLSTWICLNQSQYLILEPSTVMINIASKLLLDSNGRLYRIALKMPGLVLDEKEKQVSRFISSNGLVEDPCAAEKERALINPSTSEEKEIFIDKLAAFGKDFRKIASFLDHKTTADCVEFYYKNLKSECFERKKKLDLSKQGKSFMNTYLLTSRKKWSRDFNAASLDVLGAASVITAHAENAMQNQKTSSGRIFIESHCNSRTSQFDDSIAKRSSSSEIIWKDEVAVAADVLAGICGSLSSKAMSSCIIGSADPGESLPLCWEMDPADWLDEEKSVFIQAVLSYGKDFGMISQSVGTRSRDQCKSSVVCSKKLVSKMEDLPSSIVSMDFDESDINREVSLQTDLNLSDEKNGRLIDHRDSEAVEAMVSDVGQTEPISEGVGDDIVVDGSKAESVYVHRTASLANLNAVRNHVAEQGPGVSIAVSGALGEAVDPCVSRLDTVLEPKSDAGSGNDWRQGKLHCPKMVWMNIIQNVVQTLAF</sequence>
<feature type="region of interest" description="Disordered" evidence="1">
    <location>
        <begin position="114"/>
        <end position="139"/>
    </location>
</feature>
<dbReference type="EMBL" id="JABEZW010000009">
    <property type="protein sequence ID" value="MBA0776031.1"/>
    <property type="molecule type" value="Genomic_DNA"/>
</dbReference>
<dbReference type="PANTHER" id="PTHR47340">
    <property type="entry name" value="DUPLICATED HOMEODOMAIN-LIKE SUPERFAMILY PROTEIN"/>
    <property type="match status" value="1"/>
</dbReference>
<name>A0A7J9ET35_9ROSI</name>
<dbReference type="InterPro" id="IPR009057">
    <property type="entry name" value="Homeodomain-like_sf"/>
</dbReference>
<feature type="domain" description="SANT" evidence="2">
    <location>
        <begin position="744"/>
        <end position="781"/>
    </location>
</feature>
<proteinExistence type="predicted"/>
<dbReference type="Proteomes" id="UP000593568">
    <property type="component" value="Unassembled WGS sequence"/>
</dbReference>
<dbReference type="CDD" id="cd00167">
    <property type="entry name" value="SANT"/>
    <property type="match status" value="1"/>
</dbReference>
<dbReference type="AlphaFoldDB" id="A0A7J9ET35"/>
<dbReference type="InterPro" id="IPR001005">
    <property type="entry name" value="SANT/Myb"/>
</dbReference>
<evidence type="ECO:0000259" key="2">
    <source>
        <dbReference type="PROSITE" id="PS51293"/>
    </source>
</evidence>
<organism evidence="3 4">
    <name type="scientific">Gossypium trilobum</name>
    <dbReference type="NCBI Taxonomy" id="34281"/>
    <lineage>
        <taxon>Eukaryota</taxon>
        <taxon>Viridiplantae</taxon>
        <taxon>Streptophyta</taxon>
        <taxon>Embryophyta</taxon>
        <taxon>Tracheophyta</taxon>
        <taxon>Spermatophyta</taxon>
        <taxon>Magnoliopsida</taxon>
        <taxon>eudicotyledons</taxon>
        <taxon>Gunneridae</taxon>
        <taxon>Pentapetalae</taxon>
        <taxon>rosids</taxon>
        <taxon>malvids</taxon>
        <taxon>Malvales</taxon>
        <taxon>Malvaceae</taxon>
        <taxon>Malvoideae</taxon>
        <taxon>Gossypium</taxon>
    </lineage>
</organism>